<evidence type="ECO:0000259" key="15">
    <source>
        <dbReference type="Pfam" id="PF00593"/>
    </source>
</evidence>
<proteinExistence type="inferred from homology"/>
<evidence type="ECO:0000256" key="6">
    <source>
        <dbReference type="ARBA" id="ARBA00023004"/>
    </source>
</evidence>
<evidence type="ECO:0000259" key="16">
    <source>
        <dbReference type="Pfam" id="PF07715"/>
    </source>
</evidence>
<dbReference type="Pfam" id="PF00593">
    <property type="entry name" value="TonB_dep_Rec_b-barrel"/>
    <property type="match status" value="1"/>
</dbReference>
<dbReference type="InterPro" id="IPR036942">
    <property type="entry name" value="Beta-barrel_TonB_sf"/>
</dbReference>
<feature type="chain" id="PRO_5031349985" evidence="14">
    <location>
        <begin position="31"/>
        <end position="762"/>
    </location>
</feature>
<dbReference type="CDD" id="cd01347">
    <property type="entry name" value="ligand_gated_channel"/>
    <property type="match status" value="1"/>
</dbReference>
<keyword evidence="9 11" id="KW-0472">Membrane</keyword>
<reference evidence="17 18" key="1">
    <citation type="submission" date="2020-07" db="EMBL/GenBank/DDBJ databases">
        <title>Halieaceae bacterium, F7430, whole genome shotgun sequencing project.</title>
        <authorList>
            <person name="Jiang S."/>
            <person name="Liu Z.W."/>
            <person name="Du Z.J."/>
        </authorList>
    </citation>
    <scope>NUCLEOTIDE SEQUENCE [LARGE SCALE GENOMIC DNA]</scope>
    <source>
        <strain evidence="17 18">F7430</strain>
    </source>
</reference>
<evidence type="ECO:0000256" key="1">
    <source>
        <dbReference type="ARBA" id="ARBA00004571"/>
    </source>
</evidence>
<evidence type="ECO:0000256" key="10">
    <source>
        <dbReference type="ARBA" id="ARBA00023237"/>
    </source>
</evidence>
<evidence type="ECO:0000313" key="17">
    <source>
        <dbReference type="EMBL" id="MBA6413637.1"/>
    </source>
</evidence>
<keyword evidence="10 11" id="KW-0998">Cell outer membrane</keyword>
<keyword evidence="14" id="KW-0732">Signal</keyword>
<gene>
    <name evidence="17" type="ORF">H2508_10995</name>
</gene>
<evidence type="ECO:0000256" key="14">
    <source>
        <dbReference type="SAM" id="SignalP"/>
    </source>
</evidence>
<evidence type="ECO:0000256" key="9">
    <source>
        <dbReference type="ARBA" id="ARBA00023136"/>
    </source>
</evidence>
<evidence type="ECO:0000256" key="13">
    <source>
        <dbReference type="SAM" id="MobiDB-lite"/>
    </source>
</evidence>
<feature type="domain" description="TonB-dependent receptor plug" evidence="16">
    <location>
        <begin position="49"/>
        <end position="158"/>
    </location>
</feature>
<dbReference type="Gene3D" id="2.40.170.20">
    <property type="entry name" value="TonB-dependent receptor, beta-barrel domain"/>
    <property type="match status" value="1"/>
</dbReference>
<keyword evidence="5 11" id="KW-0812">Transmembrane</keyword>
<name>A0A7W2TX84_9GAMM</name>
<keyword evidence="8 12" id="KW-0798">TonB box</keyword>
<evidence type="ECO:0000256" key="11">
    <source>
        <dbReference type="PROSITE-ProRule" id="PRU01360"/>
    </source>
</evidence>
<evidence type="ECO:0000256" key="2">
    <source>
        <dbReference type="ARBA" id="ARBA00022448"/>
    </source>
</evidence>
<dbReference type="PROSITE" id="PS52016">
    <property type="entry name" value="TONB_DEPENDENT_REC_3"/>
    <property type="match status" value="1"/>
</dbReference>
<feature type="region of interest" description="Disordered" evidence="13">
    <location>
        <begin position="216"/>
        <end position="237"/>
    </location>
</feature>
<keyword evidence="7" id="KW-0406">Ion transport</keyword>
<keyword evidence="18" id="KW-1185">Reference proteome</keyword>
<dbReference type="InterPro" id="IPR039426">
    <property type="entry name" value="TonB-dep_rcpt-like"/>
</dbReference>
<dbReference type="AlphaFoldDB" id="A0A7W2TX84"/>
<evidence type="ECO:0000256" key="5">
    <source>
        <dbReference type="ARBA" id="ARBA00022692"/>
    </source>
</evidence>
<dbReference type="PANTHER" id="PTHR32552:SF81">
    <property type="entry name" value="TONB-DEPENDENT OUTER MEMBRANE RECEPTOR"/>
    <property type="match status" value="1"/>
</dbReference>
<comment type="caution">
    <text evidence="17">The sequence shown here is derived from an EMBL/GenBank/DDBJ whole genome shotgun (WGS) entry which is preliminary data.</text>
</comment>
<evidence type="ECO:0000313" key="18">
    <source>
        <dbReference type="Proteomes" id="UP000539350"/>
    </source>
</evidence>
<dbReference type="SUPFAM" id="SSF56935">
    <property type="entry name" value="Porins"/>
    <property type="match status" value="1"/>
</dbReference>
<evidence type="ECO:0000256" key="12">
    <source>
        <dbReference type="RuleBase" id="RU003357"/>
    </source>
</evidence>
<keyword evidence="6" id="KW-0408">Iron</keyword>
<dbReference type="PANTHER" id="PTHR32552">
    <property type="entry name" value="FERRICHROME IRON RECEPTOR-RELATED"/>
    <property type="match status" value="1"/>
</dbReference>
<evidence type="ECO:0000256" key="4">
    <source>
        <dbReference type="ARBA" id="ARBA00022496"/>
    </source>
</evidence>
<feature type="domain" description="TonB-dependent receptor-like beta-barrel" evidence="15">
    <location>
        <begin position="308"/>
        <end position="728"/>
    </location>
</feature>
<keyword evidence="2 11" id="KW-0813">Transport</keyword>
<dbReference type="Proteomes" id="UP000539350">
    <property type="component" value="Unassembled WGS sequence"/>
</dbReference>
<sequence>MTIKTPVFRKRRLVSTFAAANILAASTALAQGAALEEVVVTAQKRAQSLQEVPIATSVFDASAIEQQGISDISDIGPFTPNVQVVESPSGGTQATIAIRGSVTFNPTITWESPVGMYLDGVFIGKNIGSIFDIVELERVEVLRGPQGTLYGKNTIGGAVNMITRKPSGEFGGKLKASAGNFDMYSVSASIDTPAVDLAGGSLSANISAFQQERDGFTKNQPDPFVNPLANPRSSKEFKSKDSKVARLSLLWEGSDVDLHYSYDHSDTKATPTAAQLTDVPAGSGLDIGGGVFLPVDGVLSDYLSSDKKRARAISNDKSFYEDSETRGHALHLDWNLGELATFGEVTAKSITAYRKLDFSDRIDIDGSPLDFFHSGRDITYDQFSQEFQIVGQTERTDYVLGLYYFSEEGDVLNINSFMPIYGFPTTNSEFGMENKTVAAFANVDWRPEAALFNDRLTLSLGLRWTKEEKEQYIYHPDSSPVLPYTEADKSWTNVSPSFTASWELNDDTNIYGKIANGWKSGGFNGEAATQESFYQSYDPEEVTSYELGIKSRWLDNRLQINAAIFQNDLEEMQFSVFQGGATAVSTVDNAGEATIRGLELELLARPSDNLTISLNYGHLDPKYDEFLEVDPATNQLTDFKKERDFPYAARNNTSASLEYFMGSFAWGEVTARLDWSYQGSYVPYVNPDQNRVSKTASYELLNARLSLAEIPLSSEGQNLQLSIWGKNLTNEDYRVNTIPFGLWTASYFGDPRTYGVDLSYQF</sequence>
<dbReference type="RefSeq" id="WP_182173216.1">
    <property type="nucleotide sequence ID" value="NZ_JACFXU010000014.1"/>
</dbReference>
<protein>
    <submittedName>
        <fullName evidence="17">TonB-dependent receptor</fullName>
    </submittedName>
</protein>
<evidence type="ECO:0000256" key="3">
    <source>
        <dbReference type="ARBA" id="ARBA00022452"/>
    </source>
</evidence>
<accession>A0A7W2TX84</accession>
<dbReference type="GO" id="GO:0006826">
    <property type="term" value="P:iron ion transport"/>
    <property type="evidence" value="ECO:0007669"/>
    <property type="project" value="UniProtKB-KW"/>
</dbReference>
<keyword evidence="4" id="KW-0410">Iron transport</keyword>
<organism evidence="17 18">
    <name type="scientific">Sediminihaliea albiluteola</name>
    <dbReference type="NCBI Taxonomy" id="2758564"/>
    <lineage>
        <taxon>Bacteria</taxon>
        <taxon>Pseudomonadati</taxon>
        <taxon>Pseudomonadota</taxon>
        <taxon>Gammaproteobacteria</taxon>
        <taxon>Cellvibrionales</taxon>
        <taxon>Halieaceae</taxon>
        <taxon>Sediminihaliea</taxon>
    </lineage>
</organism>
<evidence type="ECO:0000256" key="7">
    <source>
        <dbReference type="ARBA" id="ARBA00023065"/>
    </source>
</evidence>
<keyword evidence="17" id="KW-0675">Receptor</keyword>
<dbReference type="InterPro" id="IPR000531">
    <property type="entry name" value="Beta-barrel_TonB"/>
</dbReference>
<comment type="subcellular location">
    <subcellularLocation>
        <location evidence="1 11">Cell outer membrane</location>
        <topology evidence="1 11">Multi-pass membrane protein</topology>
    </subcellularLocation>
</comment>
<evidence type="ECO:0000256" key="8">
    <source>
        <dbReference type="ARBA" id="ARBA00023077"/>
    </source>
</evidence>
<dbReference type="InterPro" id="IPR012910">
    <property type="entry name" value="Plug_dom"/>
</dbReference>
<dbReference type="EMBL" id="JACFXU010000014">
    <property type="protein sequence ID" value="MBA6413637.1"/>
    <property type="molecule type" value="Genomic_DNA"/>
</dbReference>
<keyword evidence="3 11" id="KW-1134">Transmembrane beta strand</keyword>
<dbReference type="Pfam" id="PF07715">
    <property type="entry name" value="Plug"/>
    <property type="match status" value="1"/>
</dbReference>
<dbReference type="GO" id="GO:0009279">
    <property type="term" value="C:cell outer membrane"/>
    <property type="evidence" value="ECO:0007669"/>
    <property type="project" value="UniProtKB-SubCell"/>
</dbReference>
<feature type="signal peptide" evidence="14">
    <location>
        <begin position="1"/>
        <end position="30"/>
    </location>
</feature>
<comment type="similarity">
    <text evidence="11 12">Belongs to the TonB-dependent receptor family.</text>
</comment>